<name>A0A923N0E1_9FLAO</name>
<proteinExistence type="predicted"/>
<evidence type="ECO:0000256" key="1">
    <source>
        <dbReference type="SAM" id="SignalP"/>
    </source>
</evidence>
<dbReference type="EMBL" id="JACRUL010000023">
    <property type="protein sequence ID" value="MBC5844897.1"/>
    <property type="molecule type" value="Genomic_DNA"/>
</dbReference>
<dbReference type="InterPro" id="IPR037401">
    <property type="entry name" value="SnoaL-like"/>
</dbReference>
<evidence type="ECO:0000313" key="3">
    <source>
        <dbReference type="EMBL" id="MBC5844897.1"/>
    </source>
</evidence>
<evidence type="ECO:0000313" key="4">
    <source>
        <dbReference type="Proteomes" id="UP000641454"/>
    </source>
</evidence>
<reference evidence="3 4" key="1">
    <citation type="submission" date="2020-08" db="EMBL/GenBank/DDBJ databases">
        <title>Description of novel Flavobacterium F-392 isolate.</title>
        <authorList>
            <person name="Saticioglu I.B."/>
            <person name="Duman M."/>
            <person name="Altun S."/>
        </authorList>
    </citation>
    <scope>NUCLEOTIDE SEQUENCE [LARGE SCALE GENOMIC DNA]</scope>
    <source>
        <strain evidence="3 4">F-392</strain>
    </source>
</reference>
<feature type="signal peptide" evidence="1">
    <location>
        <begin position="1"/>
        <end position="20"/>
    </location>
</feature>
<dbReference type="Gene3D" id="3.10.450.50">
    <property type="match status" value="1"/>
</dbReference>
<comment type="caution">
    <text evidence="3">The sequence shown here is derived from an EMBL/GenBank/DDBJ whole genome shotgun (WGS) entry which is preliminary data.</text>
</comment>
<evidence type="ECO:0000259" key="2">
    <source>
        <dbReference type="Pfam" id="PF13474"/>
    </source>
</evidence>
<dbReference type="Proteomes" id="UP000641454">
    <property type="component" value="Unassembled WGS sequence"/>
</dbReference>
<dbReference type="AlphaFoldDB" id="A0A923N0E1"/>
<dbReference type="SUPFAM" id="SSF54427">
    <property type="entry name" value="NTF2-like"/>
    <property type="match status" value="1"/>
</dbReference>
<dbReference type="PROSITE" id="PS51257">
    <property type="entry name" value="PROKAR_LIPOPROTEIN"/>
    <property type="match status" value="1"/>
</dbReference>
<feature type="domain" description="SnoaL-like" evidence="2">
    <location>
        <begin position="31"/>
        <end position="144"/>
    </location>
</feature>
<protein>
    <submittedName>
        <fullName evidence="3">Nuclear transport factor 2 family protein</fullName>
    </submittedName>
</protein>
<dbReference type="Pfam" id="PF13474">
    <property type="entry name" value="SnoaL_3"/>
    <property type="match status" value="1"/>
</dbReference>
<sequence>MKNTFLSIFLLLFFSSCAVAQNRTKQEELQVNTVLDAWHKAAADAQFETYFDLMSPDAIFIGTDASENWNKINFKAYAKPHFDKGKAWSFTAIERHVFFDKTGKFAWFDELLSTQMKVCRGSGVLVKTGGKWKIQQYVLSMTIPNENANEVIKIKTPLEDIVINKLKVKSKQ</sequence>
<keyword evidence="4" id="KW-1185">Reference proteome</keyword>
<dbReference type="RefSeq" id="WP_187018804.1">
    <property type="nucleotide sequence ID" value="NZ_JACRUK010000023.1"/>
</dbReference>
<dbReference type="InterPro" id="IPR032710">
    <property type="entry name" value="NTF2-like_dom_sf"/>
</dbReference>
<accession>A0A923N0E1</accession>
<organism evidence="3 4">
    <name type="scientific">Flavobacterium muglaense</name>
    <dbReference type="NCBI Taxonomy" id="2764716"/>
    <lineage>
        <taxon>Bacteria</taxon>
        <taxon>Pseudomonadati</taxon>
        <taxon>Bacteroidota</taxon>
        <taxon>Flavobacteriia</taxon>
        <taxon>Flavobacteriales</taxon>
        <taxon>Flavobacteriaceae</taxon>
        <taxon>Flavobacterium</taxon>
    </lineage>
</organism>
<gene>
    <name evidence="3" type="ORF">H8R25_10655</name>
</gene>
<keyword evidence="1" id="KW-0732">Signal</keyword>
<feature type="chain" id="PRO_5038123987" evidence="1">
    <location>
        <begin position="21"/>
        <end position="172"/>
    </location>
</feature>